<organism evidence="2 3">
    <name type="scientific">Flavobacterium enshiense DK69</name>
    <dbReference type="NCBI Taxonomy" id="1107311"/>
    <lineage>
        <taxon>Bacteria</taxon>
        <taxon>Pseudomonadati</taxon>
        <taxon>Bacteroidota</taxon>
        <taxon>Flavobacteriia</taxon>
        <taxon>Flavobacteriales</taxon>
        <taxon>Flavobacteriaceae</taxon>
        <taxon>Flavobacterium</taxon>
    </lineage>
</organism>
<dbReference type="RefSeq" id="WP_023574852.1">
    <property type="nucleotide sequence ID" value="NZ_AVCS01000028.1"/>
</dbReference>
<dbReference type="PATRIC" id="fig|1107311.3.peg.2863"/>
<dbReference type="AlphaFoldDB" id="V6S1W1"/>
<dbReference type="InterPro" id="IPR019619">
    <property type="entry name" value="DUF2490"/>
</dbReference>
<proteinExistence type="predicted"/>
<evidence type="ECO:0000313" key="2">
    <source>
        <dbReference type="EMBL" id="KGO95794.1"/>
    </source>
</evidence>
<dbReference type="Pfam" id="PF10677">
    <property type="entry name" value="DUF2490"/>
    <property type="match status" value="1"/>
</dbReference>
<accession>V6S1W1</accession>
<evidence type="ECO:0000256" key="1">
    <source>
        <dbReference type="SAM" id="SignalP"/>
    </source>
</evidence>
<dbReference type="Proteomes" id="UP000030149">
    <property type="component" value="Unassembled WGS sequence"/>
</dbReference>
<reference evidence="2 3" key="2">
    <citation type="journal article" date="2015" name="Stand. Genomic Sci.">
        <title>High quality draft genomic sequence of Flavobacterium enshiense DK69(T) and comparison among Flavobacterium genomes.</title>
        <authorList>
            <person name="Zeng Z."/>
            <person name="Chen C."/>
            <person name="Du H."/>
            <person name="Wang G."/>
            <person name="Li M."/>
        </authorList>
    </citation>
    <scope>NUCLEOTIDE SEQUENCE [LARGE SCALE GENOMIC DNA]</scope>
    <source>
        <strain evidence="2 3">DK69</strain>
    </source>
</reference>
<dbReference type="eggNOG" id="COG2067">
    <property type="taxonomic scope" value="Bacteria"/>
</dbReference>
<name>V6S1W1_9FLAO</name>
<feature type="chain" id="PRO_5004750173" description="Long-chain fatty acid transporter" evidence="1">
    <location>
        <begin position="22"/>
        <end position="284"/>
    </location>
</feature>
<keyword evidence="1" id="KW-0732">Signal</keyword>
<comment type="caution">
    <text evidence="2">The sequence shown here is derived from an EMBL/GenBank/DDBJ whole genome shotgun (WGS) entry which is preliminary data.</text>
</comment>
<dbReference type="STRING" id="1107311.Q767_08870"/>
<feature type="signal peptide" evidence="1">
    <location>
        <begin position="1"/>
        <end position="21"/>
    </location>
</feature>
<keyword evidence="3" id="KW-1185">Reference proteome</keyword>
<dbReference type="EMBL" id="JRLZ01000008">
    <property type="protein sequence ID" value="KGO95794.1"/>
    <property type="molecule type" value="Genomic_DNA"/>
</dbReference>
<sequence length="284" mass="34030">MKRIFITVFLTILSFSNGAFAQTFDPKVDQYNAWIFYTGNHKLSEKWGLHTELQWRRNEGFSEQMQNLVRFGVDYKINKTYMVTAGWAYVETFEYGELAKETPTPRFNQYAFNEQRIWEQFVINHEHIGRFQYDSRFRLEQRWLANLVKENGVDYTRPSDAYLAANPNAEDWRFRQRARYRFRVQVPLSNPEMKDNTLFFVASDEIFVNFGKHVTANIFDQNRLYFALGWRFNKDCNIQTGYMNQFIEKGDGIHKENNHTYQLALTYNLDFTTIFKKKSTEENE</sequence>
<evidence type="ECO:0000313" key="3">
    <source>
        <dbReference type="Proteomes" id="UP000030149"/>
    </source>
</evidence>
<evidence type="ECO:0008006" key="4">
    <source>
        <dbReference type="Google" id="ProtNLM"/>
    </source>
</evidence>
<gene>
    <name evidence="2" type="ORF">Q767_08870</name>
</gene>
<reference evidence="3" key="1">
    <citation type="submission" date="2013-09" db="EMBL/GenBank/DDBJ databases">
        <authorList>
            <person name="Zeng Z."/>
            <person name="Chen C."/>
        </authorList>
    </citation>
    <scope>NUCLEOTIDE SEQUENCE [LARGE SCALE GENOMIC DNA]</scope>
    <source>
        <strain evidence="3">DK69</strain>
    </source>
</reference>
<dbReference type="OrthoDB" id="1118734at2"/>
<protein>
    <recommendedName>
        <fullName evidence="4">Long-chain fatty acid transporter</fullName>
    </recommendedName>
</protein>